<keyword evidence="5 6" id="KW-0472">Membrane</keyword>
<feature type="transmembrane region" description="Helical" evidence="6">
    <location>
        <begin position="113"/>
        <end position="136"/>
    </location>
</feature>
<name>A0A8J6QUC5_9GAMM</name>
<evidence type="ECO:0000256" key="2">
    <source>
        <dbReference type="ARBA" id="ARBA00009142"/>
    </source>
</evidence>
<feature type="transmembrane region" description="Helical" evidence="6">
    <location>
        <begin position="217"/>
        <end position="238"/>
    </location>
</feature>
<feature type="transmembrane region" description="Helical" evidence="6">
    <location>
        <begin position="244"/>
        <end position="267"/>
    </location>
</feature>
<feature type="transmembrane region" description="Helical" evidence="6">
    <location>
        <begin position="42"/>
        <end position="68"/>
    </location>
</feature>
<keyword evidence="6" id="KW-1003">Cell membrane</keyword>
<reference evidence="7" key="1">
    <citation type="submission" date="2020-09" db="EMBL/GenBank/DDBJ databases">
        <title>A novel bacterium of genus Neiella, isolated from South China Sea.</title>
        <authorList>
            <person name="Huang H."/>
            <person name="Mo K."/>
            <person name="Hu Y."/>
        </authorList>
    </citation>
    <scope>NUCLEOTIDE SEQUENCE</scope>
    <source>
        <strain evidence="7">HB171785</strain>
    </source>
</reference>
<protein>
    <recommendedName>
        <fullName evidence="6">Probable membrane transporter protein</fullName>
    </recommendedName>
</protein>
<evidence type="ECO:0000256" key="1">
    <source>
        <dbReference type="ARBA" id="ARBA00004141"/>
    </source>
</evidence>
<evidence type="ECO:0000313" key="8">
    <source>
        <dbReference type="Proteomes" id="UP000638014"/>
    </source>
</evidence>
<evidence type="ECO:0000256" key="3">
    <source>
        <dbReference type="ARBA" id="ARBA00022692"/>
    </source>
</evidence>
<feature type="transmembrane region" description="Helical" evidence="6">
    <location>
        <begin position="142"/>
        <end position="163"/>
    </location>
</feature>
<dbReference type="PANTHER" id="PTHR43701:SF2">
    <property type="entry name" value="MEMBRANE TRANSPORTER PROTEIN YJNA-RELATED"/>
    <property type="match status" value="1"/>
</dbReference>
<gene>
    <name evidence="7" type="ORF">IC617_16075</name>
</gene>
<sequence length="294" mass="31040">MLNPPLSPYRKLWAVIGFVVVWLSLLLAQPEPSQVVAEHYKFSLLGVLGAIFANSTGAGGGVVFIPAFHQLGFSELQSVATSFAIQCCGMSAGALTWLYSYRHNHRSEAQWQGLIPAVLTCAAGAVVALLATQWLAIGAPAATHLIFSVFSVGLGVVTLYCTLTKGKQTVVCGLLWFDYVALAAIGLLGGVITAWLSVGVGELMAVYLILRGFNVSMAIAGAVMVSALSVWAAIPHHIWSTNAVAWQVVLFAGPSAILGGIIARTIVEYLSAKIVKLIFSAWVLLTGLFILLAA</sequence>
<keyword evidence="4 6" id="KW-1133">Transmembrane helix</keyword>
<dbReference type="EMBL" id="JACXAF010000025">
    <property type="protein sequence ID" value="MBD1390949.1"/>
    <property type="molecule type" value="Genomic_DNA"/>
</dbReference>
<organism evidence="7 8">
    <name type="scientific">Neiella litorisoli</name>
    <dbReference type="NCBI Taxonomy" id="2771431"/>
    <lineage>
        <taxon>Bacteria</taxon>
        <taxon>Pseudomonadati</taxon>
        <taxon>Pseudomonadota</taxon>
        <taxon>Gammaproteobacteria</taxon>
        <taxon>Alteromonadales</taxon>
        <taxon>Echinimonadaceae</taxon>
        <taxon>Neiella</taxon>
    </lineage>
</organism>
<accession>A0A8J6QUC5</accession>
<comment type="caution">
    <text evidence="7">The sequence shown here is derived from an EMBL/GenBank/DDBJ whole genome shotgun (WGS) entry which is preliminary data.</text>
</comment>
<feature type="transmembrane region" description="Helical" evidence="6">
    <location>
        <begin position="274"/>
        <end position="293"/>
    </location>
</feature>
<dbReference type="Pfam" id="PF01925">
    <property type="entry name" value="TauE"/>
    <property type="match status" value="1"/>
</dbReference>
<dbReference type="AlphaFoldDB" id="A0A8J6QUC5"/>
<feature type="transmembrane region" description="Helical" evidence="6">
    <location>
        <begin position="80"/>
        <end position="101"/>
    </location>
</feature>
<evidence type="ECO:0000313" key="7">
    <source>
        <dbReference type="EMBL" id="MBD1390949.1"/>
    </source>
</evidence>
<keyword evidence="8" id="KW-1185">Reference proteome</keyword>
<evidence type="ECO:0000256" key="6">
    <source>
        <dbReference type="RuleBase" id="RU363041"/>
    </source>
</evidence>
<evidence type="ECO:0000256" key="5">
    <source>
        <dbReference type="ARBA" id="ARBA00023136"/>
    </source>
</evidence>
<feature type="transmembrane region" description="Helical" evidence="6">
    <location>
        <begin position="12"/>
        <end position="30"/>
    </location>
</feature>
<dbReference type="InterPro" id="IPR002781">
    <property type="entry name" value="TM_pro_TauE-like"/>
</dbReference>
<dbReference type="GO" id="GO:0005886">
    <property type="term" value="C:plasma membrane"/>
    <property type="evidence" value="ECO:0007669"/>
    <property type="project" value="UniProtKB-SubCell"/>
</dbReference>
<dbReference type="InterPro" id="IPR051598">
    <property type="entry name" value="TSUP/Inactive_protease-like"/>
</dbReference>
<keyword evidence="3 6" id="KW-0812">Transmembrane</keyword>
<dbReference type="Proteomes" id="UP000638014">
    <property type="component" value="Unassembled WGS sequence"/>
</dbReference>
<evidence type="ECO:0000256" key="4">
    <source>
        <dbReference type="ARBA" id="ARBA00022989"/>
    </source>
</evidence>
<proteinExistence type="inferred from homology"/>
<dbReference type="PANTHER" id="PTHR43701">
    <property type="entry name" value="MEMBRANE TRANSPORTER PROTEIN MJ0441-RELATED"/>
    <property type="match status" value="1"/>
</dbReference>
<comment type="subcellular location">
    <subcellularLocation>
        <location evidence="6">Cell membrane</location>
        <topology evidence="6">Multi-pass membrane protein</topology>
    </subcellularLocation>
    <subcellularLocation>
        <location evidence="1">Membrane</location>
        <topology evidence="1">Multi-pass membrane protein</topology>
    </subcellularLocation>
</comment>
<comment type="similarity">
    <text evidence="2 6">Belongs to the 4-toluene sulfonate uptake permease (TSUP) (TC 2.A.102) family.</text>
</comment>